<dbReference type="AlphaFoldDB" id="A0A183G302"/>
<name>A0A183G302_HELPZ</name>
<dbReference type="Proteomes" id="UP000050761">
    <property type="component" value="Unassembled WGS sequence"/>
</dbReference>
<reference evidence="3" key="2">
    <citation type="submission" date="2019-09" db="UniProtKB">
        <authorList>
            <consortium name="WormBaseParasite"/>
        </authorList>
    </citation>
    <scope>IDENTIFICATION</scope>
</reference>
<evidence type="ECO:0000313" key="2">
    <source>
        <dbReference type="Proteomes" id="UP000050761"/>
    </source>
</evidence>
<dbReference type="WBParaSite" id="HPBE_0001574001-mRNA-1">
    <property type="protein sequence ID" value="HPBE_0001574001-mRNA-1"/>
    <property type="gene ID" value="HPBE_0001574001"/>
</dbReference>
<protein>
    <submittedName>
        <fullName evidence="3">CCDC92 domain-containing protein</fullName>
    </submittedName>
</protein>
<accession>A0A183G302</accession>
<accession>A0A3P8B2J1</accession>
<proteinExistence type="predicted"/>
<sequence>MASARTIAQKVNRSVATDGDGGVVGFDSNEVSAAMEQMQADKKTPTFLKTLIGHMFSVQKQLCTVLAKNKELQEQISCLREKNIALKAALADAGKSEVSQSLPEDPASVMSFIEKKKATVNCYLRHSRVQRSKVH</sequence>
<reference evidence="1 2" key="1">
    <citation type="submission" date="2018-11" db="EMBL/GenBank/DDBJ databases">
        <authorList>
            <consortium name="Pathogen Informatics"/>
        </authorList>
    </citation>
    <scope>NUCLEOTIDE SEQUENCE [LARGE SCALE GENOMIC DNA]</scope>
</reference>
<organism evidence="2 3">
    <name type="scientific">Heligmosomoides polygyrus</name>
    <name type="common">Parasitic roundworm</name>
    <dbReference type="NCBI Taxonomy" id="6339"/>
    <lineage>
        <taxon>Eukaryota</taxon>
        <taxon>Metazoa</taxon>
        <taxon>Ecdysozoa</taxon>
        <taxon>Nematoda</taxon>
        <taxon>Chromadorea</taxon>
        <taxon>Rhabditida</taxon>
        <taxon>Rhabditina</taxon>
        <taxon>Rhabditomorpha</taxon>
        <taxon>Strongyloidea</taxon>
        <taxon>Heligmosomidae</taxon>
        <taxon>Heligmosomoides</taxon>
    </lineage>
</organism>
<keyword evidence="2" id="KW-1185">Reference proteome</keyword>
<evidence type="ECO:0000313" key="1">
    <source>
        <dbReference type="EMBL" id="VDP03778.1"/>
    </source>
</evidence>
<evidence type="ECO:0000313" key="3">
    <source>
        <dbReference type="WBParaSite" id="HPBE_0001574001-mRNA-1"/>
    </source>
</evidence>
<dbReference type="EMBL" id="UZAH01029019">
    <property type="protein sequence ID" value="VDP03778.1"/>
    <property type="molecule type" value="Genomic_DNA"/>
</dbReference>
<dbReference type="OrthoDB" id="5901879at2759"/>
<gene>
    <name evidence="1" type="ORF">HPBE_LOCUS15741</name>
</gene>